<keyword evidence="3" id="KW-1185">Reference proteome</keyword>
<sequence>MPTDIDVKTLLSSAHESAADRKTVSPGAPPGHIQPVSAEPAEREVRATDRNVDTGTRPLLVKGVAVEEEVNGEQSPVLEWGPAVLHQGQTVLHQGPTVLHQGQTVLHQGPTVLPQGPTRAPLCSTRAKLCSTRAPLCSPRAPPGPHQGPTVLHQGPTVLPQAPEG</sequence>
<gene>
    <name evidence="2" type="ORF">EYF80_038740</name>
</gene>
<organism evidence="2 3">
    <name type="scientific">Liparis tanakae</name>
    <name type="common">Tanaka's snailfish</name>
    <dbReference type="NCBI Taxonomy" id="230148"/>
    <lineage>
        <taxon>Eukaryota</taxon>
        <taxon>Metazoa</taxon>
        <taxon>Chordata</taxon>
        <taxon>Craniata</taxon>
        <taxon>Vertebrata</taxon>
        <taxon>Euteleostomi</taxon>
        <taxon>Actinopterygii</taxon>
        <taxon>Neopterygii</taxon>
        <taxon>Teleostei</taxon>
        <taxon>Neoteleostei</taxon>
        <taxon>Acanthomorphata</taxon>
        <taxon>Eupercaria</taxon>
        <taxon>Perciformes</taxon>
        <taxon>Cottioidei</taxon>
        <taxon>Cottales</taxon>
        <taxon>Liparidae</taxon>
        <taxon>Liparis</taxon>
    </lineage>
</organism>
<name>A0A4Z2GCF9_9TELE</name>
<evidence type="ECO:0000313" key="3">
    <source>
        <dbReference type="Proteomes" id="UP000314294"/>
    </source>
</evidence>
<comment type="caution">
    <text evidence="2">The sequence shown here is derived from an EMBL/GenBank/DDBJ whole genome shotgun (WGS) entry which is preliminary data.</text>
</comment>
<proteinExistence type="predicted"/>
<reference evidence="2 3" key="1">
    <citation type="submission" date="2019-03" db="EMBL/GenBank/DDBJ databases">
        <title>First draft genome of Liparis tanakae, snailfish: a comprehensive survey of snailfish specific genes.</title>
        <authorList>
            <person name="Kim W."/>
            <person name="Song I."/>
            <person name="Jeong J.-H."/>
            <person name="Kim D."/>
            <person name="Kim S."/>
            <person name="Ryu S."/>
            <person name="Song J.Y."/>
            <person name="Lee S.K."/>
        </authorList>
    </citation>
    <scope>NUCLEOTIDE SEQUENCE [LARGE SCALE GENOMIC DNA]</scope>
    <source>
        <tissue evidence="2">Muscle</tissue>
    </source>
</reference>
<protein>
    <submittedName>
        <fullName evidence="2">Uncharacterized protein</fullName>
    </submittedName>
</protein>
<evidence type="ECO:0000313" key="2">
    <source>
        <dbReference type="EMBL" id="TNN51059.1"/>
    </source>
</evidence>
<feature type="region of interest" description="Disordered" evidence="1">
    <location>
        <begin position="138"/>
        <end position="165"/>
    </location>
</feature>
<feature type="compositionally biased region" description="Basic and acidic residues" evidence="1">
    <location>
        <begin position="40"/>
        <end position="52"/>
    </location>
</feature>
<dbReference type="AlphaFoldDB" id="A0A4Z2GCF9"/>
<evidence type="ECO:0000256" key="1">
    <source>
        <dbReference type="SAM" id="MobiDB-lite"/>
    </source>
</evidence>
<feature type="region of interest" description="Disordered" evidence="1">
    <location>
        <begin position="14"/>
        <end position="56"/>
    </location>
</feature>
<accession>A0A4Z2GCF9</accession>
<dbReference type="EMBL" id="SRLO01000596">
    <property type="protein sequence ID" value="TNN51059.1"/>
    <property type="molecule type" value="Genomic_DNA"/>
</dbReference>
<dbReference type="Proteomes" id="UP000314294">
    <property type="component" value="Unassembled WGS sequence"/>
</dbReference>